<dbReference type="Gene3D" id="3.10.520.10">
    <property type="entry name" value="ApbE-like domains"/>
    <property type="match status" value="2"/>
</dbReference>
<dbReference type="RefSeq" id="WP_345468817.1">
    <property type="nucleotide sequence ID" value="NZ_BAABHF010000028.1"/>
</dbReference>
<keyword evidence="12" id="KW-1185">Reference proteome</keyword>
<name>A0ABP8QGE2_9ACTN</name>
<evidence type="ECO:0000256" key="6">
    <source>
        <dbReference type="ARBA" id="ARBA00022723"/>
    </source>
</evidence>
<keyword evidence="8" id="KW-0460">Magnesium</keyword>
<protein>
    <recommendedName>
        <fullName evidence="3">FAD:protein FMN transferase</fullName>
        <ecNumber evidence="2">2.7.1.180</ecNumber>
    </recommendedName>
    <alternativeName>
        <fullName evidence="9">Flavin transferase</fullName>
    </alternativeName>
</protein>
<evidence type="ECO:0000256" key="5">
    <source>
        <dbReference type="ARBA" id="ARBA00022679"/>
    </source>
</evidence>
<sequence length="268" mass="28025">MTGRRTATATSMGTVMSIAAPADTDPEMFSAATQAAFTCLRHADDVFSPFKAASPISRIRDGRLPLADLAEHPDAAWIREVLDICSALKAQTGGAFDAWAVGDPPAFDPCGAVKGWAAEQAGATLTAHGVTRHSLGAGGDVRVRGDCGDRPWRVGITDPHRPGRLLAVAELRDGAVATSGTTERGAHIWDPKAGRPASYLSQVTVIGPSLTWADGYATAAMALGAQAFDWLSALAERTAYDALVVDRRTGVRWTPGMPKHVPALASAV</sequence>
<evidence type="ECO:0000256" key="2">
    <source>
        <dbReference type="ARBA" id="ARBA00011955"/>
    </source>
</evidence>
<dbReference type="EMBL" id="BAABHF010000028">
    <property type="protein sequence ID" value="GAA4502955.1"/>
    <property type="molecule type" value="Genomic_DNA"/>
</dbReference>
<proteinExistence type="predicted"/>
<keyword evidence="5 11" id="KW-0808">Transferase</keyword>
<accession>A0ABP8QGE2</accession>
<evidence type="ECO:0000256" key="7">
    <source>
        <dbReference type="ARBA" id="ARBA00022827"/>
    </source>
</evidence>
<dbReference type="PANTHER" id="PTHR30040:SF2">
    <property type="entry name" value="FAD:PROTEIN FMN TRANSFERASE"/>
    <property type="match status" value="1"/>
</dbReference>
<evidence type="ECO:0000313" key="11">
    <source>
        <dbReference type="EMBL" id="GAA4502955.1"/>
    </source>
</evidence>
<gene>
    <name evidence="11" type="ORF">GCM10023191_055220</name>
</gene>
<dbReference type="GO" id="GO:0016740">
    <property type="term" value="F:transferase activity"/>
    <property type="evidence" value="ECO:0007669"/>
    <property type="project" value="UniProtKB-KW"/>
</dbReference>
<comment type="cofactor">
    <cofactor evidence="1">
        <name>Mg(2+)</name>
        <dbReference type="ChEBI" id="CHEBI:18420"/>
    </cofactor>
</comment>
<keyword evidence="4" id="KW-0285">Flavoprotein</keyword>
<dbReference type="EC" id="2.7.1.180" evidence="2"/>
<evidence type="ECO:0000256" key="8">
    <source>
        <dbReference type="ARBA" id="ARBA00022842"/>
    </source>
</evidence>
<evidence type="ECO:0000256" key="3">
    <source>
        <dbReference type="ARBA" id="ARBA00016337"/>
    </source>
</evidence>
<reference evidence="12" key="1">
    <citation type="journal article" date="2019" name="Int. J. Syst. Evol. Microbiol.">
        <title>The Global Catalogue of Microorganisms (GCM) 10K type strain sequencing project: providing services to taxonomists for standard genome sequencing and annotation.</title>
        <authorList>
            <consortium name="The Broad Institute Genomics Platform"/>
            <consortium name="The Broad Institute Genome Sequencing Center for Infectious Disease"/>
            <person name="Wu L."/>
            <person name="Ma J."/>
        </authorList>
    </citation>
    <scope>NUCLEOTIDE SEQUENCE [LARGE SCALE GENOMIC DNA]</scope>
    <source>
        <strain evidence="12">JCM 17933</strain>
    </source>
</reference>
<dbReference type="InterPro" id="IPR003374">
    <property type="entry name" value="ApbE-like_sf"/>
</dbReference>
<dbReference type="SUPFAM" id="SSF143631">
    <property type="entry name" value="ApbE-like"/>
    <property type="match status" value="1"/>
</dbReference>
<evidence type="ECO:0000256" key="1">
    <source>
        <dbReference type="ARBA" id="ARBA00001946"/>
    </source>
</evidence>
<dbReference type="Proteomes" id="UP001500503">
    <property type="component" value="Unassembled WGS sequence"/>
</dbReference>
<dbReference type="Pfam" id="PF02424">
    <property type="entry name" value="ApbE"/>
    <property type="match status" value="1"/>
</dbReference>
<keyword evidence="6" id="KW-0479">Metal-binding</keyword>
<organism evidence="11 12">
    <name type="scientific">Actinoallomurus oryzae</name>
    <dbReference type="NCBI Taxonomy" id="502180"/>
    <lineage>
        <taxon>Bacteria</taxon>
        <taxon>Bacillati</taxon>
        <taxon>Actinomycetota</taxon>
        <taxon>Actinomycetes</taxon>
        <taxon>Streptosporangiales</taxon>
        <taxon>Thermomonosporaceae</taxon>
        <taxon>Actinoallomurus</taxon>
    </lineage>
</organism>
<comment type="catalytic activity">
    <reaction evidence="10">
        <text>L-threonyl-[protein] + FAD = FMN-L-threonyl-[protein] + AMP + H(+)</text>
        <dbReference type="Rhea" id="RHEA:36847"/>
        <dbReference type="Rhea" id="RHEA-COMP:11060"/>
        <dbReference type="Rhea" id="RHEA-COMP:11061"/>
        <dbReference type="ChEBI" id="CHEBI:15378"/>
        <dbReference type="ChEBI" id="CHEBI:30013"/>
        <dbReference type="ChEBI" id="CHEBI:57692"/>
        <dbReference type="ChEBI" id="CHEBI:74257"/>
        <dbReference type="ChEBI" id="CHEBI:456215"/>
        <dbReference type="EC" id="2.7.1.180"/>
    </reaction>
</comment>
<evidence type="ECO:0000256" key="4">
    <source>
        <dbReference type="ARBA" id="ARBA00022630"/>
    </source>
</evidence>
<dbReference type="InterPro" id="IPR024932">
    <property type="entry name" value="ApbE"/>
</dbReference>
<dbReference type="PANTHER" id="PTHR30040">
    <property type="entry name" value="THIAMINE BIOSYNTHESIS LIPOPROTEIN APBE"/>
    <property type="match status" value="1"/>
</dbReference>
<evidence type="ECO:0000256" key="9">
    <source>
        <dbReference type="ARBA" id="ARBA00031306"/>
    </source>
</evidence>
<evidence type="ECO:0000313" key="12">
    <source>
        <dbReference type="Proteomes" id="UP001500503"/>
    </source>
</evidence>
<comment type="caution">
    <text evidence="11">The sequence shown here is derived from an EMBL/GenBank/DDBJ whole genome shotgun (WGS) entry which is preliminary data.</text>
</comment>
<evidence type="ECO:0000256" key="10">
    <source>
        <dbReference type="ARBA" id="ARBA00048540"/>
    </source>
</evidence>
<keyword evidence="7" id="KW-0274">FAD</keyword>